<dbReference type="Pfam" id="PF18730">
    <property type="entry name" value="HEPN_Cthe2314"/>
    <property type="match status" value="1"/>
</dbReference>
<dbReference type="EMBL" id="CP026520">
    <property type="protein sequence ID" value="QAV20866.1"/>
    <property type="molecule type" value="Genomic_DNA"/>
</dbReference>
<evidence type="ECO:0000313" key="5">
    <source>
        <dbReference type="Proteomes" id="UP000288943"/>
    </source>
</evidence>
<organism evidence="4 5">
    <name type="scientific">Paenibacillus chitinolyticus</name>
    <dbReference type="NCBI Taxonomy" id="79263"/>
    <lineage>
        <taxon>Bacteria</taxon>
        <taxon>Bacillati</taxon>
        <taxon>Bacillota</taxon>
        <taxon>Bacilli</taxon>
        <taxon>Bacillales</taxon>
        <taxon>Paenibacillaceae</taxon>
        <taxon>Paenibacillus</taxon>
    </lineage>
</organism>
<evidence type="ECO:0000256" key="1">
    <source>
        <dbReference type="SAM" id="MobiDB-lite"/>
    </source>
</evidence>
<dbReference type="RefSeq" id="WP_053228776.1">
    <property type="nucleotide sequence ID" value="NZ_CP026520.1"/>
</dbReference>
<name>A0A410X2M2_9BACL</name>
<gene>
    <name evidence="3" type="ORF">M5X16_26905</name>
    <name evidence="4" type="ORF">PC41400_25550</name>
</gene>
<dbReference type="InterPro" id="IPR041394">
    <property type="entry name" value="HEPN_Cthe2314"/>
</dbReference>
<proteinExistence type="predicted"/>
<dbReference type="GeneID" id="95378160"/>
<dbReference type="KEGG" id="pchi:PC41400_25550"/>
<reference evidence="3 6" key="2">
    <citation type="submission" date="2022-05" db="EMBL/GenBank/DDBJ databases">
        <title>Genome Sequencing of Bee-Associated Microbes.</title>
        <authorList>
            <person name="Dunlap C."/>
        </authorList>
    </citation>
    <scope>NUCLEOTIDE SEQUENCE [LARGE SCALE GENOMIC DNA]</scope>
    <source>
        <strain evidence="3 6">NRRL B-23120</strain>
    </source>
</reference>
<feature type="domain" description="Cthe-2314-like HEPN" evidence="2">
    <location>
        <begin position="54"/>
        <end position="231"/>
    </location>
</feature>
<evidence type="ECO:0000313" key="4">
    <source>
        <dbReference type="EMBL" id="QAV20866.1"/>
    </source>
</evidence>
<accession>A0A410X2M2</accession>
<dbReference type="Proteomes" id="UP000288943">
    <property type="component" value="Chromosome"/>
</dbReference>
<dbReference type="Proteomes" id="UP001527202">
    <property type="component" value="Unassembled WGS sequence"/>
</dbReference>
<dbReference type="OrthoDB" id="2641850at2"/>
<feature type="region of interest" description="Disordered" evidence="1">
    <location>
        <begin position="237"/>
        <end position="273"/>
    </location>
</feature>
<sequence length="273" mass="32071">MLRTIFNETKRSERSDERLEQAFTSIKRYLNVLQQSRHSSPSYSPKKLHRLYVWSQGFLDALDELEESKYCAGRFAERVKKSYLDEMQPEELDDYRRYVYFYKNALIRLFSVLDKLGYFLNDLFDLKTETLKTHFSFFTVLRKMRESGIHPALQQKLYELKTEAKQPLQVLRNQRNMEIHYVNVEMLDDLMLSQSYLGDRIQVENIADNLAQMNRGYEMVCITMDLVFRYISRGSIGENGEENHGGGTQNGSHHGQRERARQNGGVNAGQPRV</sequence>
<keyword evidence="6" id="KW-1185">Reference proteome</keyword>
<evidence type="ECO:0000313" key="3">
    <source>
        <dbReference type="EMBL" id="MCY9599377.1"/>
    </source>
</evidence>
<protein>
    <submittedName>
        <fullName evidence="3">Cthe_2314 family HEPN domain-containing protein</fullName>
    </submittedName>
</protein>
<evidence type="ECO:0000313" key="6">
    <source>
        <dbReference type="Proteomes" id="UP001527202"/>
    </source>
</evidence>
<dbReference type="AlphaFoldDB" id="A0A410X2M2"/>
<dbReference type="EMBL" id="JAMDMJ010000042">
    <property type="protein sequence ID" value="MCY9599377.1"/>
    <property type="molecule type" value="Genomic_DNA"/>
</dbReference>
<reference evidence="4 5" key="1">
    <citation type="submission" date="2018-01" db="EMBL/GenBank/DDBJ databases">
        <title>The whole genome sequencing and assembly of Paenibacillus chitinolyticus KCCM 41400 strain.</title>
        <authorList>
            <person name="Kim J.-Y."/>
            <person name="Park M.-K."/>
            <person name="Lee Y.-J."/>
            <person name="Yi H."/>
            <person name="Bahn Y.-S."/>
            <person name="Kim J.F."/>
            <person name="Lee D.-W."/>
        </authorList>
    </citation>
    <scope>NUCLEOTIDE SEQUENCE [LARGE SCALE GENOMIC DNA]</scope>
    <source>
        <strain evidence="4 5">KCCM 41400</strain>
    </source>
</reference>
<evidence type="ECO:0000259" key="2">
    <source>
        <dbReference type="Pfam" id="PF18730"/>
    </source>
</evidence>